<dbReference type="InParanoid" id="Q7UFZ1"/>
<protein>
    <submittedName>
        <fullName evidence="1">Uncharacterized protein</fullName>
    </submittedName>
</protein>
<dbReference type="EnsemblBacteria" id="CAD78538">
    <property type="protein sequence ID" value="CAD78538"/>
    <property type="gene ID" value="RB8243"/>
</dbReference>
<dbReference type="InterPro" id="IPR011476">
    <property type="entry name" value="DUF1582"/>
</dbReference>
<dbReference type="KEGG" id="rba:RB8243"/>
<proteinExistence type="predicted"/>
<dbReference type="STRING" id="243090.RB8243"/>
<reference evidence="1 2" key="1">
    <citation type="journal article" date="2003" name="Proc. Natl. Acad. Sci. U.S.A.">
        <title>Complete genome sequence of the marine planctomycete Pirellula sp. strain 1.</title>
        <authorList>
            <person name="Gloeckner F.O."/>
            <person name="Kube M."/>
            <person name="Bauer M."/>
            <person name="Teeling H."/>
            <person name="Lombardot T."/>
            <person name="Ludwig W."/>
            <person name="Gade D."/>
            <person name="Beck A."/>
            <person name="Borzym K."/>
            <person name="Heitmann K."/>
            <person name="Rabus R."/>
            <person name="Schlesner H."/>
            <person name="Amann R."/>
            <person name="Reinhardt R."/>
        </authorList>
    </citation>
    <scope>NUCLEOTIDE SEQUENCE [LARGE SCALE GENOMIC DNA]</scope>
    <source>
        <strain evidence="2">DSM 10527 / NCIMB 13988 / SH1</strain>
    </source>
</reference>
<name>Q7UFZ1_RHOBA</name>
<evidence type="ECO:0000313" key="2">
    <source>
        <dbReference type="Proteomes" id="UP000001025"/>
    </source>
</evidence>
<dbReference type="Pfam" id="PF07621">
    <property type="entry name" value="DUF1582"/>
    <property type="match status" value="1"/>
</dbReference>
<keyword evidence="2" id="KW-1185">Reference proteome</keyword>
<dbReference type="HOGENOM" id="CLU_2169052_0_0_0"/>
<evidence type="ECO:0000313" key="1">
    <source>
        <dbReference type="EMBL" id="CAD78538.1"/>
    </source>
</evidence>
<gene>
    <name evidence="1" type="ordered locus">RB8243</name>
</gene>
<accession>Q7UFZ1</accession>
<organism evidence="1 2">
    <name type="scientific">Rhodopirellula baltica (strain DSM 10527 / NCIMB 13988 / SH1)</name>
    <dbReference type="NCBI Taxonomy" id="243090"/>
    <lineage>
        <taxon>Bacteria</taxon>
        <taxon>Pseudomonadati</taxon>
        <taxon>Planctomycetota</taxon>
        <taxon>Planctomycetia</taxon>
        <taxon>Pirellulales</taxon>
        <taxon>Pirellulaceae</taxon>
        <taxon>Rhodopirellula</taxon>
    </lineage>
</organism>
<dbReference type="AlphaFoldDB" id="Q7UFZ1"/>
<dbReference type="EMBL" id="BX294147">
    <property type="protein sequence ID" value="CAD78538.1"/>
    <property type="molecule type" value="Genomic_DNA"/>
</dbReference>
<dbReference type="Proteomes" id="UP000001025">
    <property type="component" value="Chromosome"/>
</dbReference>
<sequence length="110" mass="12163">MPGGTVETTVLLWPRSTRSCGLPFSENAFRRIFTLRTSPETKFWGRSSDAVQAYAREGAERGTWRGLPSPRNLAERSLSEPSRCAVGGLKTLAAFLVAGLLRWWAFAIFG</sequence>